<comment type="caution">
    <text evidence="2">The sequence shown here is derived from an EMBL/GenBank/DDBJ whole genome shotgun (WGS) entry which is preliminary data.</text>
</comment>
<dbReference type="AlphaFoldDB" id="A0A3D8LBZ1"/>
<gene>
    <name evidence="2" type="ORF">DXT99_11785</name>
</gene>
<dbReference type="PROSITE" id="PS51502">
    <property type="entry name" value="S_R_A_B_BARREL"/>
    <property type="match status" value="1"/>
</dbReference>
<accession>A0A3D8LBZ1</accession>
<evidence type="ECO:0000313" key="2">
    <source>
        <dbReference type="EMBL" id="RDV14961.1"/>
    </source>
</evidence>
<dbReference type="RefSeq" id="WP_115565753.1">
    <property type="nucleotide sequence ID" value="NZ_QRGR01000011.1"/>
</dbReference>
<dbReference type="SUPFAM" id="SSF54909">
    <property type="entry name" value="Dimeric alpha+beta barrel"/>
    <property type="match status" value="1"/>
</dbReference>
<sequence length="101" mass="11581">MFVHHVFFWLKNADSEEDKSKLLEGLNKMKSIEGIRTVHIGVPATTNRDVIEKGYALSWLLIFDSLEDQETYQVHPVHKNFVEECSSLWSKVVVYDAVDAG</sequence>
<protein>
    <submittedName>
        <fullName evidence="2">Dabb family protein</fullName>
    </submittedName>
</protein>
<dbReference type="OrthoDB" id="7189263at2"/>
<dbReference type="InterPro" id="IPR011008">
    <property type="entry name" value="Dimeric_a/b-barrel"/>
</dbReference>
<dbReference type="EMBL" id="QRGR01000011">
    <property type="protein sequence ID" value="RDV14961.1"/>
    <property type="molecule type" value="Genomic_DNA"/>
</dbReference>
<evidence type="ECO:0000259" key="1">
    <source>
        <dbReference type="PROSITE" id="PS51502"/>
    </source>
</evidence>
<name>A0A3D8LBZ1_9BACT</name>
<proteinExistence type="predicted"/>
<dbReference type="Pfam" id="PF07876">
    <property type="entry name" value="Dabb"/>
    <property type="match status" value="1"/>
</dbReference>
<keyword evidence="3" id="KW-1185">Reference proteome</keyword>
<evidence type="ECO:0000313" key="3">
    <source>
        <dbReference type="Proteomes" id="UP000256708"/>
    </source>
</evidence>
<dbReference type="InterPro" id="IPR013097">
    <property type="entry name" value="Dabb"/>
</dbReference>
<feature type="domain" description="Stress-response A/B barrel" evidence="1">
    <location>
        <begin position="2"/>
        <end position="97"/>
    </location>
</feature>
<organism evidence="2 3">
    <name type="scientific">Pontibacter diazotrophicus</name>
    <dbReference type="NCBI Taxonomy" id="1400979"/>
    <lineage>
        <taxon>Bacteria</taxon>
        <taxon>Pseudomonadati</taxon>
        <taxon>Bacteroidota</taxon>
        <taxon>Cytophagia</taxon>
        <taxon>Cytophagales</taxon>
        <taxon>Hymenobacteraceae</taxon>
        <taxon>Pontibacter</taxon>
    </lineage>
</organism>
<reference evidence="3" key="1">
    <citation type="submission" date="2018-08" db="EMBL/GenBank/DDBJ databases">
        <authorList>
            <person name="Liu Z.-W."/>
            <person name="Du Z.-J."/>
        </authorList>
    </citation>
    <scope>NUCLEOTIDE SEQUENCE [LARGE SCALE GENOMIC DNA]</scope>
    <source>
        <strain evidence="3">H4X</strain>
    </source>
</reference>
<dbReference type="Gene3D" id="3.30.70.100">
    <property type="match status" value="1"/>
</dbReference>
<dbReference type="SMART" id="SM00886">
    <property type="entry name" value="Dabb"/>
    <property type="match status" value="1"/>
</dbReference>
<dbReference type="Proteomes" id="UP000256708">
    <property type="component" value="Unassembled WGS sequence"/>
</dbReference>